<dbReference type="GeneID" id="89979674"/>
<dbReference type="EMBL" id="JAVRRD010000006">
    <property type="protein sequence ID" value="KAK5057524.1"/>
    <property type="molecule type" value="Genomic_DNA"/>
</dbReference>
<evidence type="ECO:0000259" key="4">
    <source>
        <dbReference type="PROSITE" id="PS51015"/>
    </source>
</evidence>
<comment type="caution">
    <text evidence="5">The sequence shown here is derived from an EMBL/GenBank/DDBJ whole genome shotgun (WGS) entry which is preliminary data.</text>
</comment>
<feature type="region of interest" description="Disordered" evidence="3">
    <location>
        <begin position="313"/>
        <end position="371"/>
    </location>
</feature>
<dbReference type="PANTHER" id="PTHR14140">
    <property type="entry name" value="E3 UBIQUITIN-PROTEIN LIGASE UHRF-RELATED"/>
    <property type="match status" value="1"/>
</dbReference>
<reference evidence="5 6" key="1">
    <citation type="submission" date="2023-08" db="EMBL/GenBank/DDBJ databases">
        <title>Black Yeasts Isolated from many extreme environments.</title>
        <authorList>
            <person name="Coleine C."/>
            <person name="Stajich J.E."/>
            <person name="Selbmann L."/>
        </authorList>
    </citation>
    <scope>NUCLEOTIDE SEQUENCE [LARGE SCALE GENOMIC DNA]</scope>
    <source>
        <strain evidence="5 6">CCFEE 5792</strain>
    </source>
</reference>
<dbReference type="InterPro" id="IPR015947">
    <property type="entry name" value="PUA-like_sf"/>
</dbReference>
<organism evidence="5 6">
    <name type="scientific">Exophiala bonariae</name>
    <dbReference type="NCBI Taxonomy" id="1690606"/>
    <lineage>
        <taxon>Eukaryota</taxon>
        <taxon>Fungi</taxon>
        <taxon>Dikarya</taxon>
        <taxon>Ascomycota</taxon>
        <taxon>Pezizomycotina</taxon>
        <taxon>Eurotiomycetes</taxon>
        <taxon>Chaetothyriomycetidae</taxon>
        <taxon>Chaetothyriales</taxon>
        <taxon>Herpotrichiellaceae</taxon>
        <taxon>Exophiala</taxon>
    </lineage>
</organism>
<evidence type="ECO:0000256" key="3">
    <source>
        <dbReference type="SAM" id="MobiDB-lite"/>
    </source>
</evidence>
<sequence>MALPPDTDPDDEDFMTLTEVQEVVKIIDKISIMPARTMRICNQFRNLEEWIRRAQYNSVTREVLDQSLVLPRLEEFLSDDHAPTRVNKDIPVNLVENLTIIYRKWDHGDLSVLARRGLIQGSESSPFYPDPDWSYRRSADFFGHGHLVNGQTWNKRVEMSRDGAHAPFMAGIYGTMEQGAKSIVMGYHDEAKKEFYADIDQGERIWYIGTGHRRQETDIEPTNVKDEVKHEPGMVHLNKRGDDATAGTKALITSYRTKRPVRVFRSFRLAKIVEYRPVRGFRYDGLYKVVGYELLKQHRQIYRFELVRLDQEEGNQGPLRENLPPPKPAKKREREDDDDSPDECKQTKPPKHRATGSKGRGKKIPAAKTEK</sequence>
<dbReference type="Pfam" id="PF02182">
    <property type="entry name" value="SAD_SRA"/>
    <property type="match status" value="1"/>
</dbReference>
<dbReference type="InterPro" id="IPR036987">
    <property type="entry name" value="SRA-YDG_sf"/>
</dbReference>
<feature type="compositionally biased region" description="Basic residues" evidence="3">
    <location>
        <begin position="348"/>
        <end position="365"/>
    </location>
</feature>
<dbReference type="GO" id="GO:0005634">
    <property type="term" value="C:nucleus"/>
    <property type="evidence" value="ECO:0007669"/>
    <property type="project" value="UniProtKB-SubCell"/>
</dbReference>
<accession>A0AAV9NGP4</accession>
<dbReference type="PANTHER" id="PTHR14140:SF27">
    <property type="entry name" value="OS04G0289800 PROTEIN"/>
    <property type="match status" value="1"/>
</dbReference>
<dbReference type="InterPro" id="IPR003105">
    <property type="entry name" value="SRA_YDG"/>
</dbReference>
<evidence type="ECO:0000256" key="1">
    <source>
        <dbReference type="ARBA" id="ARBA00023242"/>
    </source>
</evidence>
<dbReference type="InterPro" id="IPR045134">
    <property type="entry name" value="UHRF1/2-like"/>
</dbReference>
<dbReference type="SMART" id="SM00466">
    <property type="entry name" value="SRA"/>
    <property type="match status" value="1"/>
</dbReference>
<evidence type="ECO:0000256" key="2">
    <source>
        <dbReference type="PROSITE-ProRule" id="PRU00358"/>
    </source>
</evidence>
<dbReference type="RefSeq" id="XP_064708642.1">
    <property type="nucleotide sequence ID" value="XM_064855053.1"/>
</dbReference>
<comment type="subcellular location">
    <subcellularLocation>
        <location evidence="2">Nucleus</location>
    </subcellularLocation>
</comment>
<dbReference type="Proteomes" id="UP001358417">
    <property type="component" value="Unassembled WGS sequence"/>
</dbReference>
<evidence type="ECO:0000313" key="6">
    <source>
        <dbReference type="Proteomes" id="UP001358417"/>
    </source>
</evidence>
<feature type="domain" description="YDG" evidence="4">
    <location>
        <begin position="142"/>
        <end position="308"/>
    </location>
</feature>
<protein>
    <recommendedName>
        <fullName evidence="4">YDG domain-containing protein</fullName>
    </recommendedName>
</protein>
<proteinExistence type="predicted"/>
<dbReference type="SUPFAM" id="SSF88697">
    <property type="entry name" value="PUA domain-like"/>
    <property type="match status" value="1"/>
</dbReference>
<dbReference type="AlphaFoldDB" id="A0AAV9NGP4"/>
<dbReference type="GO" id="GO:0061630">
    <property type="term" value="F:ubiquitin protein ligase activity"/>
    <property type="evidence" value="ECO:0007669"/>
    <property type="project" value="TreeGrafter"/>
</dbReference>
<dbReference type="GO" id="GO:0044027">
    <property type="term" value="P:negative regulation of gene expression via chromosomal CpG island methylation"/>
    <property type="evidence" value="ECO:0007669"/>
    <property type="project" value="TreeGrafter"/>
</dbReference>
<dbReference type="PROSITE" id="PS51015">
    <property type="entry name" value="YDG"/>
    <property type="match status" value="1"/>
</dbReference>
<dbReference type="Gene3D" id="2.30.280.10">
    <property type="entry name" value="SRA-YDG"/>
    <property type="match status" value="1"/>
</dbReference>
<keyword evidence="6" id="KW-1185">Reference proteome</keyword>
<gene>
    <name evidence="5" type="ORF">LTR84_011524</name>
</gene>
<keyword evidence="1 2" id="KW-0539">Nucleus</keyword>
<name>A0AAV9NGP4_9EURO</name>
<evidence type="ECO:0000313" key="5">
    <source>
        <dbReference type="EMBL" id="KAK5057524.1"/>
    </source>
</evidence>
<dbReference type="GO" id="GO:0016567">
    <property type="term" value="P:protein ubiquitination"/>
    <property type="evidence" value="ECO:0007669"/>
    <property type="project" value="TreeGrafter"/>
</dbReference>